<organism evidence="2">
    <name type="scientific">Timema poppense</name>
    <name type="common">Walking stick</name>
    <dbReference type="NCBI Taxonomy" id="170557"/>
    <lineage>
        <taxon>Eukaryota</taxon>
        <taxon>Metazoa</taxon>
        <taxon>Ecdysozoa</taxon>
        <taxon>Arthropoda</taxon>
        <taxon>Hexapoda</taxon>
        <taxon>Insecta</taxon>
        <taxon>Pterygota</taxon>
        <taxon>Neoptera</taxon>
        <taxon>Polyneoptera</taxon>
        <taxon>Phasmatodea</taxon>
        <taxon>Timematodea</taxon>
        <taxon>Timematoidea</taxon>
        <taxon>Timematidae</taxon>
        <taxon>Timema</taxon>
    </lineage>
</organism>
<accession>A0A7R9CMU9</accession>
<dbReference type="EMBL" id="OD000446">
    <property type="protein sequence ID" value="CAD7397685.1"/>
    <property type="molecule type" value="Genomic_DNA"/>
</dbReference>
<protein>
    <submittedName>
        <fullName evidence="2">Uncharacterized protein</fullName>
    </submittedName>
</protein>
<sequence length="252" mass="27717">MPAIWGQSITIRANAAEGSRSESIATRTLKPSLNIRAESKMKPAGHSHLNEPSVLMQSPPSQALGIKEHSFKSSPVSPLPGPCGQSRANSSETKTTTCKWRLYYYNILLRTSPEHVITELLPYVNTLHAILTEDVTLWTLAHHTTVSVHTFTILADAHVIYLHFHGRRVENDLGKTTLSRTDRDLNPDLLIISRPVLHDHDNLDHSATEAGPPGHRALNSSEPSGGHFSHRGPQPLPTEQQQVARVMGSPIS</sequence>
<gene>
    <name evidence="2" type="ORF">TPSB3V08_LOCUS1281</name>
</gene>
<feature type="region of interest" description="Disordered" evidence="1">
    <location>
        <begin position="201"/>
        <end position="252"/>
    </location>
</feature>
<proteinExistence type="predicted"/>
<dbReference type="AlphaFoldDB" id="A0A7R9CMU9"/>
<evidence type="ECO:0000313" key="2">
    <source>
        <dbReference type="EMBL" id="CAD7397685.1"/>
    </source>
</evidence>
<reference evidence="2" key="1">
    <citation type="submission" date="2020-11" db="EMBL/GenBank/DDBJ databases">
        <authorList>
            <person name="Tran Van P."/>
        </authorList>
    </citation>
    <scope>NUCLEOTIDE SEQUENCE</scope>
</reference>
<evidence type="ECO:0000256" key="1">
    <source>
        <dbReference type="SAM" id="MobiDB-lite"/>
    </source>
</evidence>
<name>A0A7R9CMU9_TIMPO</name>